<protein>
    <submittedName>
        <fullName evidence="2">Phosphoenolpyruvate synthase</fullName>
    </submittedName>
</protein>
<gene>
    <name evidence="2" type="primary">ppsA_6</name>
    <name evidence="2" type="ORF">CEXT_43471</name>
</gene>
<sequence>MSTFNIDNFLQPGEILITLSTDIGWSPYFPIVSGVVTEIGGLLSHGLQGATKKFRTGDYILLDGKKEILQRLPQPE</sequence>
<dbReference type="PANTHER" id="PTHR43615:SF1">
    <property type="entry name" value="PPDK_N DOMAIN-CONTAINING PROTEIN"/>
    <property type="match status" value="1"/>
</dbReference>
<dbReference type="Proteomes" id="UP001054945">
    <property type="component" value="Unassembled WGS sequence"/>
</dbReference>
<reference evidence="2 3" key="1">
    <citation type="submission" date="2021-06" db="EMBL/GenBank/DDBJ databases">
        <title>Caerostris extrusa draft genome.</title>
        <authorList>
            <person name="Kono N."/>
            <person name="Arakawa K."/>
        </authorList>
    </citation>
    <scope>NUCLEOTIDE SEQUENCE [LARGE SCALE GENOMIC DNA]</scope>
</reference>
<accession>A0AAV4P343</accession>
<dbReference type="GO" id="GO:0016772">
    <property type="term" value="F:transferase activity, transferring phosphorus-containing groups"/>
    <property type="evidence" value="ECO:0007669"/>
    <property type="project" value="InterPro"/>
</dbReference>
<evidence type="ECO:0000259" key="1">
    <source>
        <dbReference type="Pfam" id="PF00391"/>
    </source>
</evidence>
<evidence type="ECO:0000313" key="3">
    <source>
        <dbReference type="Proteomes" id="UP001054945"/>
    </source>
</evidence>
<organism evidence="2 3">
    <name type="scientific">Caerostris extrusa</name>
    <name type="common">Bark spider</name>
    <name type="synonym">Caerostris bankana</name>
    <dbReference type="NCBI Taxonomy" id="172846"/>
    <lineage>
        <taxon>Eukaryota</taxon>
        <taxon>Metazoa</taxon>
        <taxon>Ecdysozoa</taxon>
        <taxon>Arthropoda</taxon>
        <taxon>Chelicerata</taxon>
        <taxon>Arachnida</taxon>
        <taxon>Araneae</taxon>
        <taxon>Araneomorphae</taxon>
        <taxon>Entelegynae</taxon>
        <taxon>Araneoidea</taxon>
        <taxon>Araneidae</taxon>
        <taxon>Caerostris</taxon>
    </lineage>
</organism>
<dbReference type="SUPFAM" id="SSF52009">
    <property type="entry name" value="Phosphohistidine domain"/>
    <property type="match status" value="1"/>
</dbReference>
<dbReference type="InterPro" id="IPR036637">
    <property type="entry name" value="Phosphohistidine_dom_sf"/>
</dbReference>
<dbReference type="InterPro" id="IPR051549">
    <property type="entry name" value="PEP_Utilizing_Enz"/>
</dbReference>
<dbReference type="Gene3D" id="3.50.30.10">
    <property type="entry name" value="Phosphohistidine domain"/>
    <property type="match status" value="1"/>
</dbReference>
<dbReference type="AlphaFoldDB" id="A0AAV4P343"/>
<evidence type="ECO:0000313" key="2">
    <source>
        <dbReference type="EMBL" id="GIX90990.1"/>
    </source>
</evidence>
<keyword evidence="3" id="KW-1185">Reference proteome</keyword>
<comment type="caution">
    <text evidence="2">The sequence shown here is derived from an EMBL/GenBank/DDBJ whole genome shotgun (WGS) entry which is preliminary data.</text>
</comment>
<name>A0AAV4P343_CAEEX</name>
<dbReference type="Pfam" id="PF00391">
    <property type="entry name" value="PEP-utilizers"/>
    <property type="match status" value="1"/>
</dbReference>
<proteinExistence type="predicted"/>
<dbReference type="EMBL" id="BPLR01003981">
    <property type="protein sequence ID" value="GIX90990.1"/>
    <property type="molecule type" value="Genomic_DNA"/>
</dbReference>
<dbReference type="PANTHER" id="PTHR43615">
    <property type="entry name" value="PHOSPHOENOLPYRUVATE SYNTHASE-RELATED"/>
    <property type="match status" value="1"/>
</dbReference>
<feature type="domain" description="PEP-utilising enzyme mobile" evidence="1">
    <location>
        <begin position="10"/>
        <end position="45"/>
    </location>
</feature>
<dbReference type="InterPro" id="IPR008279">
    <property type="entry name" value="PEP-util_enz_mobile_dom"/>
</dbReference>